<protein>
    <submittedName>
        <fullName evidence="1">Uncharacterized protein</fullName>
    </submittedName>
</protein>
<dbReference type="EMBL" id="LSDN01000024">
    <property type="protein sequence ID" value="KXB79535.1"/>
    <property type="molecule type" value="Genomic_DNA"/>
</dbReference>
<organism evidence="1 2">
    <name type="scientific">Varibaculum cambriense</name>
    <dbReference type="NCBI Taxonomy" id="184870"/>
    <lineage>
        <taxon>Bacteria</taxon>
        <taxon>Bacillati</taxon>
        <taxon>Actinomycetota</taxon>
        <taxon>Actinomycetes</taxon>
        <taxon>Actinomycetales</taxon>
        <taxon>Actinomycetaceae</taxon>
        <taxon>Varibaculum</taxon>
    </lineage>
</organism>
<dbReference type="AlphaFoldDB" id="A0AB34WX51"/>
<reference evidence="1 2" key="1">
    <citation type="submission" date="2016-01" db="EMBL/GenBank/DDBJ databases">
        <authorList>
            <person name="Mitreva M."/>
            <person name="Pepin K.H."/>
            <person name="Mihindukulasuriya K.A."/>
            <person name="Fulton R."/>
            <person name="Fronick C."/>
            <person name="O'Laughlin M."/>
            <person name="Miner T."/>
            <person name="Herter B."/>
            <person name="Rosa B.A."/>
            <person name="Cordes M."/>
            <person name="Tomlinson C."/>
            <person name="Wollam A."/>
            <person name="Palsikar V.B."/>
            <person name="Mardis E.R."/>
            <person name="Wilson R.K."/>
        </authorList>
    </citation>
    <scope>NUCLEOTIDE SEQUENCE [LARGE SCALE GENOMIC DNA]</scope>
    <source>
        <strain evidence="1 2">DNF00696</strain>
    </source>
</reference>
<accession>A0AB34WX51</accession>
<evidence type="ECO:0000313" key="2">
    <source>
        <dbReference type="Proteomes" id="UP000070572"/>
    </source>
</evidence>
<gene>
    <name evidence="1" type="ORF">HMPREF1862_01752</name>
</gene>
<name>A0AB34WX51_9ACTO</name>
<proteinExistence type="predicted"/>
<dbReference type="Proteomes" id="UP000070572">
    <property type="component" value="Unassembled WGS sequence"/>
</dbReference>
<sequence length="40" mass="4924">MCPGTIQTRVLYLGIWQKQDARRKEIRSRVKTLRRRPQHF</sequence>
<evidence type="ECO:0000313" key="1">
    <source>
        <dbReference type="EMBL" id="KXB79535.1"/>
    </source>
</evidence>
<comment type="caution">
    <text evidence="1">The sequence shown here is derived from an EMBL/GenBank/DDBJ whole genome shotgun (WGS) entry which is preliminary data.</text>
</comment>